<evidence type="ECO:0000256" key="1">
    <source>
        <dbReference type="SAM" id="MobiDB-lite"/>
    </source>
</evidence>
<name>A0A8H7ZNY8_9FUNG</name>
<protein>
    <submittedName>
        <fullName evidence="2">Uncharacterized protein</fullName>
    </submittedName>
</protein>
<evidence type="ECO:0000313" key="2">
    <source>
        <dbReference type="EMBL" id="KAG5456625.1"/>
    </source>
</evidence>
<dbReference type="Proteomes" id="UP000673691">
    <property type="component" value="Unassembled WGS sequence"/>
</dbReference>
<feature type="compositionally biased region" description="Low complexity" evidence="1">
    <location>
        <begin position="36"/>
        <end position="47"/>
    </location>
</feature>
<keyword evidence="3" id="KW-1185">Reference proteome</keyword>
<dbReference type="AlphaFoldDB" id="A0A8H7ZNY8"/>
<feature type="compositionally biased region" description="Basic and acidic residues" evidence="1">
    <location>
        <begin position="23"/>
        <end position="34"/>
    </location>
</feature>
<organism evidence="2 3">
    <name type="scientific">Olpidium bornovanus</name>
    <dbReference type="NCBI Taxonomy" id="278681"/>
    <lineage>
        <taxon>Eukaryota</taxon>
        <taxon>Fungi</taxon>
        <taxon>Fungi incertae sedis</taxon>
        <taxon>Olpidiomycota</taxon>
        <taxon>Olpidiomycotina</taxon>
        <taxon>Olpidiomycetes</taxon>
        <taxon>Olpidiales</taxon>
        <taxon>Olpidiaceae</taxon>
        <taxon>Olpidium</taxon>
    </lineage>
</organism>
<feature type="compositionally biased region" description="Acidic residues" evidence="1">
    <location>
        <begin position="134"/>
        <end position="155"/>
    </location>
</feature>
<reference evidence="2 3" key="1">
    <citation type="journal article" name="Sci. Rep.">
        <title>Genome-scale phylogenetic analyses confirm Olpidium as the closest living zoosporic fungus to the non-flagellated, terrestrial fungi.</title>
        <authorList>
            <person name="Chang Y."/>
            <person name="Rochon D."/>
            <person name="Sekimoto S."/>
            <person name="Wang Y."/>
            <person name="Chovatia M."/>
            <person name="Sandor L."/>
            <person name="Salamov A."/>
            <person name="Grigoriev I.V."/>
            <person name="Stajich J.E."/>
            <person name="Spatafora J.W."/>
        </authorList>
    </citation>
    <scope>NUCLEOTIDE SEQUENCE [LARGE SCALE GENOMIC DNA]</scope>
    <source>
        <strain evidence="2">S191</strain>
    </source>
</reference>
<accession>A0A8H7ZNY8</accession>
<gene>
    <name evidence="2" type="ORF">BJ554DRAFT_3582</name>
</gene>
<feature type="region of interest" description="Disordered" evidence="1">
    <location>
        <begin position="207"/>
        <end position="270"/>
    </location>
</feature>
<feature type="compositionally biased region" description="Low complexity" evidence="1">
    <location>
        <begin position="223"/>
        <end position="237"/>
    </location>
</feature>
<feature type="region of interest" description="Disordered" evidence="1">
    <location>
        <begin position="1"/>
        <end position="161"/>
    </location>
</feature>
<sequence>MPSKSSAKTEPKALTRPAALSDGDGRREARRLDRPLSFSSGLDGFSGQEAPDVVSAGTDQILSGDEAAAKRARLADRRRAKRKQEAGKSTAVKKLRRTGPSDEPGVGGGGDGEPAAELGSGESTSDGSSSGSEESSDESEESDHQDEDDEDDEGYGETGFKDPFTCEFCPEKCLESKSQLEAHLGSKVRGGLAPLFAFSCPAVVVSGAKTVGPPRGDPGANLTSETRSAAAAPPASERGGGEPGRKGGLPLQRVPDEGDAHGKGRGRSPS</sequence>
<dbReference type="EMBL" id="JAEFCI010011432">
    <property type="protein sequence ID" value="KAG5456625.1"/>
    <property type="molecule type" value="Genomic_DNA"/>
</dbReference>
<proteinExistence type="predicted"/>
<comment type="caution">
    <text evidence="2">The sequence shown here is derived from an EMBL/GenBank/DDBJ whole genome shotgun (WGS) entry which is preliminary data.</text>
</comment>
<feature type="compositionally biased region" description="Low complexity" evidence="1">
    <location>
        <begin position="113"/>
        <end position="133"/>
    </location>
</feature>
<evidence type="ECO:0000313" key="3">
    <source>
        <dbReference type="Proteomes" id="UP000673691"/>
    </source>
</evidence>
<feature type="compositionally biased region" description="Basic and acidic residues" evidence="1">
    <location>
        <begin position="67"/>
        <end position="77"/>
    </location>
</feature>